<comment type="similarity">
    <text evidence="1">Belongs to the sel-1 family.</text>
</comment>
<dbReference type="Proteomes" id="UP000022910">
    <property type="component" value="Unassembled WGS sequence"/>
</dbReference>
<dbReference type="InterPro" id="IPR001245">
    <property type="entry name" value="Ser-Thr/Tyr_kinase_cat_dom"/>
</dbReference>
<dbReference type="GO" id="GO:0005524">
    <property type="term" value="F:ATP binding"/>
    <property type="evidence" value="ECO:0007669"/>
    <property type="project" value="InterPro"/>
</dbReference>
<organism evidence="3 4">
    <name type="scientific">Rhizophagus irregularis (strain DAOM 197198w)</name>
    <name type="common">Glomus intraradices</name>
    <dbReference type="NCBI Taxonomy" id="1432141"/>
    <lineage>
        <taxon>Eukaryota</taxon>
        <taxon>Fungi</taxon>
        <taxon>Fungi incertae sedis</taxon>
        <taxon>Mucoromycota</taxon>
        <taxon>Glomeromycotina</taxon>
        <taxon>Glomeromycetes</taxon>
        <taxon>Glomerales</taxon>
        <taxon>Glomeraceae</taxon>
        <taxon>Rhizophagus</taxon>
    </lineage>
</organism>
<dbReference type="SMART" id="SM00671">
    <property type="entry name" value="SEL1"/>
    <property type="match status" value="13"/>
</dbReference>
<dbReference type="STRING" id="1432141.A0A015M492"/>
<dbReference type="EMBL" id="JEMT01001290">
    <property type="protein sequence ID" value="EXX79801.1"/>
    <property type="molecule type" value="Genomic_DNA"/>
</dbReference>
<dbReference type="AlphaFoldDB" id="A0A015M492"/>
<evidence type="ECO:0000259" key="2">
    <source>
        <dbReference type="PROSITE" id="PS50011"/>
    </source>
</evidence>
<dbReference type="PANTHER" id="PTHR11102:SF160">
    <property type="entry name" value="ERAD-ASSOCIATED E3 UBIQUITIN-PROTEIN LIGASE COMPONENT HRD3"/>
    <property type="match status" value="1"/>
</dbReference>
<sequence>MATEFSKSNISEKDTTNTISTKNCSYCNKPFAEKLWCKECINSLEKLAENGDKEAMFNLANCYKNGEGTEKNLEKAFHWNQKAAENGSEKAMFTLANCYYFGEGIKKNLERSFYWNQKAAENGIKEAMHNLAIFYKNGEETEKNLEKSFYWCQKAAENGLKEAMHNLAVFYENGEGTEKNLEKAFHWNQKAAENGNKEAMINLANYYRNGKGTEKNLEKVFHWNQKAAENGYDKAMFNLALCYEDGEGTEKNLEKALHWYQKAAENGVKEAMFNLASYYENGKGTGKNLVKAFNWYQKAAEKGDEKAMYSTALCYGDGEGTEKNLIKAFNWYQKAAEKGHADAIYNLAIYYHSGKGTEKNLEKTFHWSQKAAEKGHAKAMCNIASCYYFGVGTEKNLEKAFYWCQKATENGNRKAMYDLASCYENGKGAEKNLEKAFYWYQKAAENDVKGAIIKLAKFYEFGEGTEKNLEKAFYWYREAAENGDKEAMYNLAIYYENGEGTEKNLEAAFYWHQKVLSVSNKVCAKDEDEICSKCKKPHIYYPWHQQCNECKQPYIDYQWCQQCNIRRFQQDFSKWTSKNEFIDKFIQEAQLNAKNCYEVLEWIPYNKLSSINYHDKGGFSEIHKAIWSVGPIFSWNCDKQQWNRQTDHEVILKILDNSSSLNNKFLDEWKYHYICQKKSFSKFIQFFGFTQDPNNLNYMIVMSYAKKGNLRKCLSDIIKFKWQDKLQILKKIILGLKVIHESNLTHGDFHDGNILMSDNYNESFIIDLGLCKPISDLQDSGNSSINEIYGVLPYMAPEILRNRPYTPESDIYSFSMMMWEFTSGIPPFNDEAHDHHLILSICKDERPEIIENIPKCYTDLMKKCWDSNPSNRPTIIMLENIITEWIRCINEFYETNRDGNYNYRVPGISNHLKNDIFEFVKAALVQEQANTSIIQFHPQAYYISRNVTKEIEKSKNVSERVVQENSDLLDCIINI</sequence>
<dbReference type="PROSITE" id="PS50011">
    <property type="entry name" value="PROTEIN_KINASE_DOM"/>
    <property type="match status" value="1"/>
</dbReference>
<dbReference type="Gene3D" id="1.25.40.10">
    <property type="entry name" value="Tetratricopeptide repeat domain"/>
    <property type="match status" value="3"/>
</dbReference>
<reference evidence="3 4" key="1">
    <citation type="submission" date="2014-02" db="EMBL/GenBank/DDBJ databases">
        <title>Single nucleus genome sequencing reveals high similarity among nuclei of an endomycorrhizal fungus.</title>
        <authorList>
            <person name="Lin K."/>
            <person name="Geurts R."/>
            <person name="Zhang Z."/>
            <person name="Limpens E."/>
            <person name="Saunders D.G."/>
            <person name="Mu D."/>
            <person name="Pang E."/>
            <person name="Cao H."/>
            <person name="Cha H."/>
            <person name="Lin T."/>
            <person name="Zhou Q."/>
            <person name="Shang Y."/>
            <person name="Li Y."/>
            <person name="Ivanov S."/>
            <person name="Sharma T."/>
            <person name="Velzen R.V."/>
            <person name="Ruijter N.D."/>
            <person name="Aanen D.K."/>
            <person name="Win J."/>
            <person name="Kamoun S."/>
            <person name="Bisseling T."/>
            <person name="Huang S."/>
        </authorList>
    </citation>
    <scope>NUCLEOTIDE SEQUENCE [LARGE SCALE GENOMIC DNA]</scope>
    <source>
        <strain evidence="4">DAOM197198w</strain>
    </source>
</reference>
<evidence type="ECO:0000256" key="1">
    <source>
        <dbReference type="ARBA" id="ARBA00038101"/>
    </source>
</evidence>
<evidence type="ECO:0000313" key="3">
    <source>
        <dbReference type="EMBL" id="EXX79801.1"/>
    </source>
</evidence>
<keyword evidence="4" id="KW-1185">Reference proteome</keyword>
<dbReference type="GO" id="GO:0004672">
    <property type="term" value="F:protein kinase activity"/>
    <property type="evidence" value="ECO:0007669"/>
    <property type="project" value="InterPro"/>
</dbReference>
<proteinExistence type="inferred from homology"/>
<name>A0A015M492_RHIIW</name>
<dbReference type="HOGENOM" id="CLU_000288_97_1_1"/>
<dbReference type="InterPro" id="IPR006597">
    <property type="entry name" value="Sel1-like"/>
</dbReference>
<dbReference type="InterPro" id="IPR011009">
    <property type="entry name" value="Kinase-like_dom_sf"/>
</dbReference>
<dbReference type="Pfam" id="PF08238">
    <property type="entry name" value="Sel1"/>
    <property type="match status" value="13"/>
</dbReference>
<gene>
    <name evidence="3" type="ORF">RirG_002070</name>
</gene>
<feature type="domain" description="Protein kinase" evidence="2">
    <location>
        <begin position="608"/>
        <end position="886"/>
    </location>
</feature>
<dbReference type="InterPro" id="IPR011990">
    <property type="entry name" value="TPR-like_helical_dom_sf"/>
</dbReference>
<protein>
    <submittedName>
        <fullName evidence="3">Skt5p</fullName>
    </submittedName>
</protein>
<dbReference type="Gene3D" id="1.10.510.10">
    <property type="entry name" value="Transferase(Phosphotransferase) domain 1"/>
    <property type="match status" value="1"/>
</dbReference>
<dbReference type="PANTHER" id="PTHR11102">
    <property type="entry name" value="SEL-1-LIKE PROTEIN"/>
    <property type="match status" value="1"/>
</dbReference>
<dbReference type="InterPro" id="IPR050767">
    <property type="entry name" value="Sel1_AlgK"/>
</dbReference>
<dbReference type="Pfam" id="PF07714">
    <property type="entry name" value="PK_Tyr_Ser-Thr"/>
    <property type="match status" value="1"/>
</dbReference>
<dbReference type="InterPro" id="IPR000719">
    <property type="entry name" value="Prot_kinase_dom"/>
</dbReference>
<accession>A0A015M492</accession>
<comment type="caution">
    <text evidence="3">The sequence shown here is derived from an EMBL/GenBank/DDBJ whole genome shotgun (WGS) entry which is preliminary data.</text>
</comment>
<evidence type="ECO:0000313" key="4">
    <source>
        <dbReference type="Proteomes" id="UP000022910"/>
    </source>
</evidence>
<dbReference type="SUPFAM" id="SSF56112">
    <property type="entry name" value="Protein kinase-like (PK-like)"/>
    <property type="match status" value="1"/>
</dbReference>
<dbReference type="SUPFAM" id="SSF81901">
    <property type="entry name" value="HCP-like"/>
    <property type="match status" value="3"/>
</dbReference>